<name>A0A842JEI5_9ACTN</name>
<evidence type="ECO:0000256" key="2">
    <source>
        <dbReference type="ARBA" id="ARBA00023125"/>
    </source>
</evidence>
<feature type="transmembrane region" description="Helical" evidence="4">
    <location>
        <begin position="175"/>
        <end position="193"/>
    </location>
</feature>
<dbReference type="AlphaFoldDB" id="A0A842JEI5"/>
<dbReference type="RefSeq" id="WP_185904816.1">
    <property type="nucleotide sequence ID" value="NZ_JACMSE010000003.1"/>
</dbReference>
<feature type="transmembrane region" description="Helical" evidence="4">
    <location>
        <begin position="307"/>
        <end position="325"/>
    </location>
</feature>
<feature type="transmembrane region" description="Helical" evidence="4">
    <location>
        <begin position="55"/>
        <end position="75"/>
    </location>
</feature>
<feature type="transmembrane region" description="Helical" evidence="4">
    <location>
        <begin position="276"/>
        <end position="295"/>
    </location>
</feature>
<comment type="caution">
    <text evidence="6">The sequence shown here is derived from an EMBL/GenBank/DDBJ whole genome shotgun (WGS) entry which is preliminary data.</text>
</comment>
<dbReference type="PROSITE" id="PS50043">
    <property type="entry name" value="HTH_LUXR_2"/>
    <property type="match status" value="1"/>
</dbReference>
<dbReference type="PANTHER" id="PTHR44688">
    <property type="entry name" value="DNA-BINDING TRANSCRIPTIONAL ACTIVATOR DEVR_DOSR"/>
    <property type="match status" value="1"/>
</dbReference>
<keyword evidence="2" id="KW-0238">DNA-binding</keyword>
<feature type="transmembrane region" description="Helical" evidence="4">
    <location>
        <begin position="120"/>
        <end position="138"/>
    </location>
</feature>
<dbReference type="GO" id="GO:0006355">
    <property type="term" value="P:regulation of DNA-templated transcription"/>
    <property type="evidence" value="ECO:0007669"/>
    <property type="project" value="InterPro"/>
</dbReference>
<accession>A0A842JEI5</accession>
<feature type="transmembrane region" description="Helical" evidence="4">
    <location>
        <begin position="362"/>
        <end position="387"/>
    </location>
</feature>
<protein>
    <submittedName>
        <fullName evidence="6">Response regulator transcription factor</fullName>
    </submittedName>
</protein>
<feature type="domain" description="HTH luxR-type" evidence="5">
    <location>
        <begin position="463"/>
        <end position="528"/>
    </location>
</feature>
<sequence>MTDAAPLDRDASERRTTKLASIMRATLPATLGLALANTCFNVAVNESALRLSGPLVSNGPVFAAVAAMALGMLLLARRREHLRSSTVRLGAAWCIVAQVVAAAALGLLEAALVDVTAARLVAVTVLEAASLGALAFWLRSARGLSAAAAAVVVFGAVIVSEPLICVAAFLPSGAAYALLAAEGGAQALCLHFLQRRPLSEEAFRSAGVASAAGRSGTEPVNAATGTAGYFGLARSMADDKRLLIVTAVGIWILALAKAVIRVFPLGVPIPYTPATLGVYFALTMIVAAVLLYVALNENSDVMTAGIWLVMQNLAVLALLACSFFPDNLDIGLSFTYVLDVLLLAYTWYVALAFMNFGQQDPYYYVGGGLIAFLLPRALTNVGMPILLGAINQAAATTAIAAALLLLCAQFLFLRLPHLRAPAPRPEDRERSLSHAAQRAFGLEEPADTSTAMRLAIMQSHASRMQEQFLLSDREAEVLALYALGHTQDKIASELLLSPGTVHTYVKRIYSKTDLHSRQAILDYIERYVG</sequence>
<evidence type="ECO:0000256" key="4">
    <source>
        <dbReference type="SAM" id="Phobius"/>
    </source>
</evidence>
<dbReference type="Pfam" id="PF00196">
    <property type="entry name" value="GerE"/>
    <property type="match status" value="1"/>
</dbReference>
<proteinExistence type="predicted"/>
<evidence type="ECO:0000313" key="7">
    <source>
        <dbReference type="Proteomes" id="UP000587396"/>
    </source>
</evidence>
<evidence type="ECO:0000256" key="3">
    <source>
        <dbReference type="ARBA" id="ARBA00023163"/>
    </source>
</evidence>
<dbReference type="InterPro" id="IPR036388">
    <property type="entry name" value="WH-like_DNA-bd_sf"/>
</dbReference>
<keyword evidence="4" id="KW-0812">Transmembrane</keyword>
<keyword evidence="3" id="KW-0804">Transcription</keyword>
<feature type="transmembrane region" description="Helical" evidence="4">
    <location>
        <begin position="87"/>
        <end position="108"/>
    </location>
</feature>
<evidence type="ECO:0000256" key="1">
    <source>
        <dbReference type="ARBA" id="ARBA00023015"/>
    </source>
</evidence>
<keyword evidence="7" id="KW-1185">Reference proteome</keyword>
<dbReference type="CDD" id="cd06170">
    <property type="entry name" value="LuxR_C_like"/>
    <property type="match status" value="1"/>
</dbReference>
<feature type="transmembrane region" description="Helical" evidence="4">
    <location>
        <begin position="145"/>
        <end position="169"/>
    </location>
</feature>
<keyword evidence="4" id="KW-1133">Transmembrane helix</keyword>
<organism evidence="6 7">
    <name type="scientific">Gordonibacter massiliensis</name>
    <name type="common">ex Traore et al. 2017</name>
    <dbReference type="NCBI Taxonomy" id="1841863"/>
    <lineage>
        <taxon>Bacteria</taxon>
        <taxon>Bacillati</taxon>
        <taxon>Actinomycetota</taxon>
        <taxon>Coriobacteriia</taxon>
        <taxon>Eggerthellales</taxon>
        <taxon>Eggerthellaceae</taxon>
        <taxon>Gordonibacter</taxon>
    </lineage>
</organism>
<dbReference type="Gene3D" id="1.10.10.10">
    <property type="entry name" value="Winged helix-like DNA-binding domain superfamily/Winged helix DNA-binding domain"/>
    <property type="match status" value="1"/>
</dbReference>
<feature type="transmembrane region" description="Helical" evidence="4">
    <location>
        <begin position="393"/>
        <end position="413"/>
    </location>
</feature>
<evidence type="ECO:0000313" key="6">
    <source>
        <dbReference type="EMBL" id="MBC2888901.1"/>
    </source>
</evidence>
<dbReference type="SUPFAM" id="SSF46894">
    <property type="entry name" value="C-terminal effector domain of the bipartite response regulators"/>
    <property type="match status" value="1"/>
</dbReference>
<reference evidence="6 7" key="1">
    <citation type="submission" date="2020-08" db="EMBL/GenBank/DDBJ databases">
        <authorList>
            <person name="Liu C."/>
            <person name="Sun Q."/>
        </authorList>
    </citation>
    <scope>NUCLEOTIDE SEQUENCE [LARGE SCALE GENOMIC DNA]</scope>
    <source>
        <strain evidence="6 7">N22</strain>
    </source>
</reference>
<dbReference type="GO" id="GO:0003677">
    <property type="term" value="F:DNA binding"/>
    <property type="evidence" value="ECO:0007669"/>
    <property type="project" value="UniProtKB-KW"/>
</dbReference>
<feature type="transmembrane region" description="Helical" evidence="4">
    <location>
        <begin position="331"/>
        <end position="350"/>
    </location>
</feature>
<dbReference type="InterPro" id="IPR016032">
    <property type="entry name" value="Sig_transdc_resp-reg_C-effctor"/>
</dbReference>
<keyword evidence="1" id="KW-0805">Transcription regulation</keyword>
<evidence type="ECO:0000259" key="5">
    <source>
        <dbReference type="PROSITE" id="PS50043"/>
    </source>
</evidence>
<gene>
    <name evidence="6" type="ORF">H7313_06000</name>
</gene>
<keyword evidence="4" id="KW-0472">Membrane</keyword>
<dbReference type="PANTHER" id="PTHR44688:SF16">
    <property type="entry name" value="DNA-BINDING TRANSCRIPTIONAL ACTIVATOR DEVR_DOSR"/>
    <property type="match status" value="1"/>
</dbReference>
<dbReference type="PRINTS" id="PR00038">
    <property type="entry name" value="HTHLUXR"/>
</dbReference>
<feature type="transmembrane region" description="Helical" evidence="4">
    <location>
        <begin position="21"/>
        <end position="43"/>
    </location>
</feature>
<dbReference type="Proteomes" id="UP000587396">
    <property type="component" value="Unassembled WGS sequence"/>
</dbReference>
<dbReference type="SMART" id="SM00421">
    <property type="entry name" value="HTH_LUXR"/>
    <property type="match status" value="1"/>
</dbReference>
<dbReference type="InterPro" id="IPR000792">
    <property type="entry name" value="Tscrpt_reg_LuxR_C"/>
</dbReference>
<feature type="transmembrane region" description="Helical" evidence="4">
    <location>
        <begin position="242"/>
        <end position="264"/>
    </location>
</feature>
<dbReference type="EMBL" id="JACMSE010000003">
    <property type="protein sequence ID" value="MBC2888901.1"/>
    <property type="molecule type" value="Genomic_DNA"/>
</dbReference>